<dbReference type="InterPro" id="IPR050744">
    <property type="entry name" value="AI-2_Isomerase_LsrG"/>
</dbReference>
<protein>
    <submittedName>
        <fullName evidence="2">Antibiotic biosynthesis monooxygenase</fullName>
    </submittedName>
</protein>
<feature type="domain" description="ABM" evidence="1">
    <location>
        <begin position="1"/>
        <end position="94"/>
    </location>
</feature>
<evidence type="ECO:0000259" key="1">
    <source>
        <dbReference type="PROSITE" id="PS51725"/>
    </source>
</evidence>
<organism evidence="2 3">
    <name type="scientific">Streptococcus merionis</name>
    <dbReference type="NCBI Taxonomy" id="400065"/>
    <lineage>
        <taxon>Bacteria</taxon>
        <taxon>Bacillati</taxon>
        <taxon>Bacillota</taxon>
        <taxon>Bacilli</taxon>
        <taxon>Lactobacillales</taxon>
        <taxon>Streptococcaceae</taxon>
        <taxon>Streptococcus</taxon>
    </lineage>
</organism>
<dbReference type="PANTHER" id="PTHR33336">
    <property type="entry name" value="QUINOL MONOOXYGENASE YGIN-RELATED"/>
    <property type="match status" value="1"/>
</dbReference>
<evidence type="ECO:0000313" key="3">
    <source>
        <dbReference type="Proteomes" id="UP000215185"/>
    </source>
</evidence>
<dbReference type="PROSITE" id="PS51725">
    <property type="entry name" value="ABM"/>
    <property type="match status" value="2"/>
</dbReference>
<dbReference type="KEGG" id="smen:SAMEA4412692_0325"/>
<dbReference type="Gene3D" id="3.30.70.100">
    <property type="match status" value="1"/>
</dbReference>
<dbReference type="InterPro" id="IPR011008">
    <property type="entry name" value="Dimeric_a/b-barrel"/>
</dbReference>
<dbReference type="OrthoDB" id="9812754at2"/>
<dbReference type="Proteomes" id="UP000215185">
    <property type="component" value="Chromosome 1"/>
</dbReference>
<accession>A0A239SML3</accession>
<reference evidence="2 3" key="1">
    <citation type="submission" date="2017-06" db="EMBL/GenBank/DDBJ databases">
        <authorList>
            <consortium name="Pathogen Informatics"/>
        </authorList>
    </citation>
    <scope>NUCLEOTIDE SEQUENCE [LARGE SCALE GENOMIC DNA]</scope>
    <source>
        <strain evidence="2 3">NCTC13788</strain>
    </source>
</reference>
<name>A0A239SML3_9STRE</name>
<proteinExistence type="predicted"/>
<dbReference type="Pfam" id="PF03992">
    <property type="entry name" value="ABM"/>
    <property type="match status" value="2"/>
</dbReference>
<keyword evidence="3" id="KW-1185">Reference proteome</keyword>
<dbReference type="RefSeq" id="WP_018373887.1">
    <property type="nucleotide sequence ID" value="NZ_LT906439.1"/>
</dbReference>
<dbReference type="GO" id="GO:0004497">
    <property type="term" value="F:monooxygenase activity"/>
    <property type="evidence" value="ECO:0007669"/>
    <property type="project" value="UniProtKB-KW"/>
</dbReference>
<dbReference type="EMBL" id="LT906439">
    <property type="protein sequence ID" value="SNU86665.1"/>
    <property type="molecule type" value="Genomic_DNA"/>
</dbReference>
<dbReference type="eggNOG" id="COG1359">
    <property type="taxonomic scope" value="Bacteria"/>
</dbReference>
<evidence type="ECO:0000313" key="2">
    <source>
        <dbReference type="EMBL" id="SNU86665.1"/>
    </source>
</evidence>
<feature type="domain" description="ABM" evidence="1">
    <location>
        <begin position="114"/>
        <end position="205"/>
    </location>
</feature>
<keyword evidence="2" id="KW-0503">Monooxygenase</keyword>
<dbReference type="SUPFAM" id="SSF54909">
    <property type="entry name" value="Dimeric alpha+beta barrel"/>
    <property type="match status" value="2"/>
</dbReference>
<dbReference type="PANTHER" id="PTHR33336:SF3">
    <property type="entry name" value="ABM DOMAIN-CONTAINING PROTEIN"/>
    <property type="match status" value="1"/>
</dbReference>
<sequence length="210" mass="24192">MAEIFRLFKLGLDQAYSDDYAQIGKDNFIQSIEKETGTLAMYASHVYGDTSKQIVVERYASEEAYQEHIASQHFQAFAELAKKAVTSREVINLVPEIFLQKPQEMRVFEKNDLSVRLATVRVNDNAAFSDIVLPEMRASMEKESGVLIMYAGRAVDQPDTWYFFEVYQDEAAYEHHRDTAHFKDYIEKSEPFLINKDLQNLTADLLVNRG</sequence>
<keyword evidence="2" id="KW-0560">Oxidoreductase</keyword>
<gene>
    <name evidence="2" type="ORF">SAMEA4412692_00325</name>
</gene>
<dbReference type="InterPro" id="IPR007138">
    <property type="entry name" value="ABM_dom"/>
</dbReference>
<dbReference type="STRING" id="1123308.GCA_000380085_01336"/>
<dbReference type="AlphaFoldDB" id="A0A239SML3"/>